<protein>
    <recommendedName>
        <fullName evidence="4">Spore coat protein</fullName>
    </recommendedName>
</protein>
<dbReference type="GeneID" id="34222204"/>
<evidence type="ECO:0000313" key="3">
    <source>
        <dbReference type="Proteomes" id="UP000027980"/>
    </source>
</evidence>
<accession>A0A075LPD4</accession>
<dbReference type="Pfam" id="PF07875">
    <property type="entry name" value="Coat_F"/>
    <property type="match status" value="1"/>
</dbReference>
<evidence type="ECO:0000256" key="1">
    <source>
        <dbReference type="SAM" id="MobiDB-lite"/>
    </source>
</evidence>
<organism evidence="2 3">
    <name type="scientific">Terribacillus saccharophilus</name>
    <dbReference type="NCBI Taxonomy" id="361277"/>
    <lineage>
        <taxon>Bacteria</taxon>
        <taxon>Bacillati</taxon>
        <taxon>Bacillota</taxon>
        <taxon>Bacilli</taxon>
        <taxon>Bacillales</taxon>
        <taxon>Bacillaceae</taxon>
        <taxon>Terribacillus</taxon>
    </lineage>
</organism>
<dbReference type="EMBL" id="CP008876">
    <property type="protein sequence ID" value="AIF68189.1"/>
    <property type="molecule type" value="Genomic_DNA"/>
</dbReference>
<name>A0A075LPD4_9BACI</name>
<evidence type="ECO:0008006" key="4">
    <source>
        <dbReference type="Google" id="ProtNLM"/>
    </source>
</evidence>
<dbReference type="InterPro" id="IPR012851">
    <property type="entry name" value="Spore_coat_CotF-like"/>
</dbReference>
<feature type="region of interest" description="Disordered" evidence="1">
    <location>
        <begin position="1"/>
        <end position="23"/>
    </location>
</feature>
<sequence length="107" mass="12625">MPENQKIQNPQTPVPTTQEMNDRDHVTDLLATEKYMTASYSTALNEMSNQSLYETVARIFKETQDSQRNLYNLMFQHGWYSLEQAPQQKVEQAYQQFSKTRQVLPYI</sequence>
<dbReference type="OrthoDB" id="1647790at2"/>
<dbReference type="InterPro" id="IPR012347">
    <property type="entry name" value="Ferritin-like"/>
</dbReference>
<gene>
    <name evidence="2" type="ORF">GZ22_17170</name>
</gene>
<dbReference type="KEGG" id="tap:GZ22_17170"/>
<evidence type="ECO:0000313" key="2">
    <source>
        <dbReference type="EMBL" id="AIF68189.1"/>
    </source>
</evidence>
<dbReference type="Gene3D" id="1.20.1260.10">
    <property type="match status" value="1"/>
</dbReference>
<dbReference type="RefSeq" id="WP_038564865.1">
    <property type="nucleotide sequence ID" value="NZ_CP008876.1"/>
</dbReference>
<proteinExistence type="predicted"/>
<dbReference type="AlphaFoldDB" id="A0A075LPD4"/>
<dbReference type="Proteomes" id="UP000027980">
    <property type="component" value="Chromosome"/>
</dbReference>
<feature type="compositionally biased region" description="Polar residues" evidence="1">
    <location>
        <begin position="1"/>
        <end position="19"/>
    </location>
</feature>
<reference evidence="2 3" key="1">
    <citation type="submission" date="2014-07" db="EMBL/GenBank/DDBJ databases">
        <title>Complete genome sequence of a moderately halophilic bacterium Terribacillus aidingensis MP602, isolated from Cryptomeria fortunei in Tianmu mountain in China.</title>
        <authorList>
            <person name="Wang Y."/>
            <person name="Lu P."/>
            <person name="Zhang L."/>
        </authorList>
    </citation>
    <scope>NUCLEOTIDE SEQUENCE [LARGE SCALE GENOMIC DNA]</scope>
    <source>
        <strain evidence="2 3">MP602</strain>
    </source>
</reference>
<dbReference type="HOGENOM" id="CLU_142133_0_0_9"/>